<reference evidence="3 4" key="1">
    <citation type="journal article" date="2019" name="Int. J. Syst. Evol. Microbiol.">
        <title>The Global Catalogue of Microorganisms (GCM) 10K type strain sequencing project: providing services to taxonomists for standard genome sequencing and annotation.</title>
        <authorList>
            <consortium name="The Broad Institute Genomics Platform"/>
            <consortium name="The Broad Institute Genome Sequencing Center for Infectious Disease"/>
            <person name="Wu L."/>
            <person name="Ma J."/>
        </authorList>
    </citation>
    <scope>NUCLEOTIDE SEQUENCE [LARGE SCALE GENOMIC DNA]</scope>
    <source>
        <strain evidence="3 4">JCM 14307</strain>
    </source>
</reference>
<feature type="transmembrane region" description="Helical" evidence="2">
    <location>
        <begin position="89"/>
        <end position="111"/>
    </location>
</feature>
<gene>
    <name evidence="3" type="ORF">GCM10009745_02060</name>
</gene>
<feature type="region of interest" description="Disordered" evidence="1">
    <location>
        <begin position="1"/>
        <end position="87"/>
    </location>
</feature>
<sequence>MPTYSDDGQWWWDGRAWQPVPQQQQQPYGGQQQPAQQQYAAPPQQYPGQQQPYPPQQPQQPQYGGGQPPYPQQGFYQPQQPPPKKSRTLPLIVAGAVALVLVLSVGGVVLWKKTSSDGGGGTSAGAPPKDAKIIEPGQPVTEQALSEVNPQAFHESVMKRQMATPIARLKTTVLDPQKFATGQPIWSITDMAVDRQSNKYYYAQSILQGRVDKDPTNQVCTDGDPKPMLWSDYSKRWERSRFDDMACQKMPYQGGSDSIVSTGLNAEQADKVIAYFRTNKGFVNPAQPTLLTAGGKTYVKQVVDFKPITLSDNNYWGSAILMWGLREIGIDPSEWKWSNPFNLTEGIHMVYYLDTKTLLPVAAFQSGIDTPAQNGEPAVKRDTIQVVNYTYPAALPVPKFGNSPNTLTITLPEGWKVP</sequence>
<evidence type="ECO:0000256" key="2">
    <source>
        <dbReference type="SAM" id="Phobius"/>
    </source>
</evidence>
<evidence type="ECO:0000313" key="4">
    <source>
        <dbReference type="Proteomes" id="UP001500280"/>
    </source>
</evidence>
<keyword evidence="2" id="KW-0472">Membrane</keyword>
<evidence type="ECO:0000256" key="1">
    <source>
        <dbReference type="SAM" id="MobiDB-lite"/>
    </source>
</evidence>
<keyword evidence="2" id="KW-1133">Transmembrane helix</keyword>
<protein>
    <recommendedName>
        <fullName evidence="5">DUF2510 domain-containing protein</fullName>
    </recommendedName>
</protein>
<name>A0ABN2G1W3_9ACTN</name>
<feature type="region of interest" description="Disordered" evidence="1">
    <location>
        <begin position="113"/>
        <end position="133"/>
    </location>
</feature>
<comment type="caution">
    <text evidence="3">The sequence shown here is derived from an EMBL/GenBank/DDBJ whole genome shotgun (WGS) entry which is preliminary data.</text>
</comment>
<keyword evidence="2" id="KW-0812">Transmembrane</keyword>
<proteinExistence type="predicted"/>
<evidence type="ECO:0008006" key="5">
    <source>
        <dbReference type="Google" id="ProtNLM"/>
    </source>
</evidence>
<feature type="compositionally biased region" description="Low complexity" evidence="1">
    <location>
        <begin position="18"/>
        <end position="51"/>
    </location>
</feature>
<dbReference type="Proteomes" id="UP001500280">
    <property type="component" value="Unassembled WGS sequence"/>
</dbReference>
<evidence type="ECO:0000313" key="3">
    <source>
        <dbReference type="EMBL" id="GAA1663930.1"/>
    </source>
</evidence>
<dbReference type="EMBL" id="BAAANF010000001">
    <property type="protein sequence ID" value="GAA1663930.1"/>
    <property type="molecule type" value="Genomic_DNA"/>
</dbReference>
<organism evidence="3 4">
    <name type="scientific">Kribbella yunnanensis</name>
    <dbReference type="NCBI Taxonomy" id="190194"/>
    <lineage>
        <taxon>Bacteria</taxon>
        <taxon>Bacillati</taxon>
        <taxon>Actinomycetota</taxon>
        <taxon>Actinomycetes</taxon>
        <taxon>Propionibacteriales</taxon>
        <taxon>Kribbellaceae</taxon>
        <taxon>Kribbella</taxon>
    </lineage>
</organism>
<keyword evidence="4" id="KW-1185">Reference proteome</keyword>
<accession>A0ABN2G1W3</accession>
<dbReference type="RefSeq" id="WP_344144088.1">
    <property type="nucleotide sequence ID" value="NZ_BAAANF010000001.1"/>
</dbReference>